<dbReference type="AlphaFoldDB" id="A0A834T2R1"/>
<name>A0A834T2R1_9FABA</name>
<protein>
    <submittedName>
        <fullName evidence="2">Uncharacterized protein</fullName>
    </submittedName>
</protein>
<dbReference type="Proteomes" id="UP000634136">
    <property type="component" value="Unassembled WGS sequence"/>
</dbReference>
<keyword evidence="1" id="KW-0472">Membrane</keyword>
<dbReference type="EMBL" id="JAAIUW010000009">
    <property type="protein sequence ID" value="KAF7814123.1"/>
    <property type="molecule type" value="Genomic_DNA"/>
</dbReference>
<keyword evidence="1" id="KW-0812">Transmembrane</keyword>
<keyword evidence="1" id="KW-1133">Transmembrane helix</keyword>
<keyword evidence="3" id="KW-1185">Reference proteome</keyword>
<accession>A0A834T2R1</accession>
<evidence type="ECO:0000256" key="1">
    <source>
        <dbReference type="SAM" id="Phobius"/>
    </source>
</evidence>
<feature type="transmembrane region" description="Helical" evidence="1">
    <location>
        <begin position="41"/>
        <end position="59"/>
    </location>
</feature>
<reference evidence="2" key="1">
    <citation type="submission" date="2020-09" db="EMBL/GenBank/DDBJ databases">
        <title>Genome-Enabled Discovery of Anthraquinone Biosynthesis in Senna tora.</title>
        <authorList>
            <person name="Kang S.-H."/>
            <person name="Pandey R.P."/>
            <person name="Lee C.-M."/>
            <person name="Sim J.-S."/>
            <person name="Jeong J.-T."/>
            <person name="Choi B.-S."/>
            <person name="Jung M."/>
            <person name="Ginzburg D."/>
            <person name="Zhao K."/>
            <person name="Won S.Y."/>
            <person name="Oh T.-J."/>
            <person name="Yu Y."/>
            <person name="Kim N.-H."/>
            <person name="Lee O.R."/>
            <person name="Lee T.-H."/>
            <person name="Bashyal P."/>
            <person name="Kim T.-S."/>
            <person name="Lee W.-H."/>
            <person name="Kawkins C."/>
            <person name="Kim C.-K."/>
            <person name="Kim J.S."/>
            <person name="Ahn B.O."/>
            <person name="Rhee S.Y."/>
            <person name="Sohng J.K."/>
        </authorList>
    </citation>
    <scope>NUCLEOTIDE SEQUENCE</scope>
    <source>
        <tissue evidence="2">Leaf</tissue>
    </source>
</reference>
<evidence type="ECO:0000313" key="3">
    <source>
        <dbReference type="Proteomes" id="UP000634136"/>
    </source>
</evidence>
<sequence>MGVGWWDEIEDEEETVHPNHDESSENSIFRFLFGASQPMELFGSIVSLCAVLEIVFWIIPADHTKGMFGNPPIESKTFIFLRNRFTEAFASSQG</sequence>
<organism evidence="2 3">
    <name type="scientific">Senna tora</name>
    <dbReference type="NCBI Taxonomy" id="362788"/>
    <lineage>
        <taxon>Eukaryota</taxon>
        <taxon>Viridiplantae</taxon>
        <taxon>Streptophyta</taxon>
        <taxon>Embryophyta</taxon>
        <taxon>Tracheophyta</taxon>
        <taxon>Spermatophyta</taxon>
        <taxon>Magnoliopsida</taxon>
        <taxon>eudicotyledons</taxon>
        <taxon>Gunneridae</taxon>
        <taxon>Pentapetalae</taxon>
        <taxon>rosids</taxon>
        <taxon>fabids</taxon>
        <taxon>Fabales</taxon>
        <taxon>Fabaceae</taxon>
        <taxon>Caesalpinioideae</taxon>
        <taxon>Cassia clade</taxon>
        <taxon>Senna</taxon>
    </lineage>
</organism>
<proteinExistence type="predicted"/>
<comment type="caution">
    <text evidence="2">The sequence shown here is derived from an EMBL/GenBank/DDBJ whole genome shotgun (WGS) entry which is preliminary data.</text>
</comment>
<gene>
    <name evidence="2" type="ORF">G2W53_028092</name>
</gene>
<evidence type="ECO:0000313" key="2">
    <source>
        <dbReference type="EMBL" id="KAF7814123.1"/>
    </source>
</evidence>